<feature type="compositionally biased region" description="Polar residues" evidence="1">
    <location>
        <begin position="335"/>
        <end position="351"/>
    </location>
</feature>
<gene>
    <name evidence="2" type="ORF">CVT26_005799</name>
</gene>
<evidence type="ECO:0000313" key="3">
    <source>
        <dbReference type="Proteomes" id="UP000284706"/>
    </source>
</evidence>
<dbReference type="InParanoid" id="A0A409YMD2"/>
<reference evidence="2 3" key="1">
    <citation type="journal article" date="2018" name="Evol. Lett.">
        <title>Horizontal gene cluster transfer increased hallucinogenic mushroom diversity.</title>
        <authorList>
            <person name="Reynolds H.T."/>
            <person name="Vijayakumar V."/>
            <person name="Gluck-Thaler E."/>
            <person name="Korotkin H.B."/>
            <person name="Matheny P.B."/>
            <person name="Slot J.C."/>
        </authorList>
    </citation>
    <scope>NUCLEOTIDE SEQUENCE [LARGE SCALE GENOMIC DNA]</scope>
    <source>
        <strain evidence="2 3">SRW20</strain>
    </source>
</reference>
<feature type="region of interest" description="Disordered" evidence="1">
    <location>
        <begin position="321"/>
        <end position="351"/>
    </location>
</feature>
<name>A0A409YMD2_9AGAR</name>
<comment type="caution">
    <text evidence="2">The sequence shown here is derived from an EMBL/GenBank/DDBJ whole genome shotgun (WGS) entry which is preliminary data.</text>
</comment>
<organism evidence="2 3">
    <name type="scientific">Gymnopilus dilepis</name>
    <dbReference type="NCBI Taxonomy" id="231916"/>
    <lineage>
        <taxon>Eukaryota</taxon>
        <taxon>Fungi</taxon>
        <taxon>Dikarya</taxon>
        <taxon>Basidiomycota</taxon>
        <taxon>Agaricomycotina</taxon>
        <taxon>Agaricomycetes</taxon>
        <taxon>Agaricomycetidae</taxon>
        <taxon>Agaricales</taxon>
        <taxon>Agaricineae</taxon>
        <taxon>Hymenogastraceae</taxon>
        <taxon>Gymnopilus</taxon>
    </lineage>
</organism>
<dbReference type="Proteomes" id="UP000284706">
    <property type="component" value="Unassembled WGS sequence"/>
</dbReference>
<evidence type="ECO:0000256" key="1">
    <source>
        <dbReference type="SAM" id="MobiDB-lite"/>
    </source>
</evidence>
<evidence type="ECO:0000313" key="2">
    <source>
        <dbReference type="EMBL" id="PPR03744.1"/>
    </source>
</evidence>
<dbReference type="EMBL" id="NHYE01000707">
    <property type="protein sequence ID" value="PPR03744.1"/>
    <property type="molecule type" value="Genomic_DNA"/>
</dbReference>
<protein>
    <submittedName>
        <fullName evidence="2">Uncharacterized protein</fullName>
    </submittedName>
</protein>
<dbReference type="AlphaFoldDB" id="A0A409YMD2"/>
<accession>A0A409YMD2</accession>
<sequence length="351" mass="38501">MTSTDLSSFQPYSEIFRTWTPASSLARHPRGSSYKTNASPQDHPLHSPKLTLSSNLDVTSVAHPLCSDHASHLSTKYEARTPSQTRTPGSRRHWTGGAHAPYDVFCGNKMENSRGRHFVSECLPCPTAFYDVLWTSNHIHSPSVAVNGGARGDFVVATTLLRKSNEIAHNLAAGEVLALPELWDTRQHYGCSSCGKGWEAIEHRPPPPPILLQPPSPMSLDLKTTAMTTRTACGQLGFGEGVIRTVRHPAARWVYGAPLRSQEMGSCQAPAAITTTSLGLKATAAMMGRAWECAERLTRYSILRYWYKAHLYPRRLHPTCEAQQTTPSSPSSSPEQALQQGRGQATLMSSR</sequence>
<keyword evidence="3" id="KW-1185">Reference proteome</keyword>
<feature type="region of interest" description="Disordered" evidence="1">
    <location>
        <begin position="24"/>
        <end position="49"/>
    </location>
</feature>
<proteinExistence type="predicted"/>